<comment type="subcellular location">
    <subcellularLocation>
        <location evidence="1">Membrane</location>
        <topology evidence="1">Multi-pass membrane protein</topology>
    </subcellularLocation>
</comment>
<dbReference type="GO" id="GO:0008270">
    <property type="term" value="F:zinc ion binding"/>
    <property type="evidence" value="ECO:0007669"/>
    <property type="project" value="InterPro"/>
</dbReference>
<dbReference type="PANTHER" id="PTHR11814">
    <property type="entry name" value="SULFATE TRANSPORTER"/>
    <property type="match status" value="1"/>
</dbReference>
<comment type="caution">
    <text evidence="14">The sequence shown here is derived from an EMBL/GenBank/DDBJ whole genome shotgun (WGS) entry which is preliminary data.</text>
</comment>
<feature type="binding site" evidence="11">
    <location>
        <position position="607"/>
    </location>
    <ligand>
        <name>Zn(2+)</name>
        <dbReference type="ChEBI" id="CHEBI:29105"/>
    </ligand>
</feature>
<evidence type="ECO:0000256" key="1">
    <source>
        <dbReference type="ARBA" id="ARBA00004141"/>
    </source>
</evidence>
<evidence type="ECO:0000256" key="2">
    <source>
        <dbReference type="ARBA" id="ARBA00006217"/>
    </source>
</evidence>
<feature type="transmembrane region" description="Helical" evidence="12">
    <location>
        <begin position="361"/>
        <end position="389"/>
    </location>
</feature>
<dbReference type="PROSITE" id="PS00704">
    <property type="entry name" value="PROK_CO2_ANHYDRASE_1"/>
    <property type="match status" value="1"/>
</dbReference>
<feature type="transmembrane region" description="Helical" evidence="12">
    <location>
        <begin position="154"/>
        <end position="174"/>
    </location>
</feature>
<evidence type="ECO:0000256" key="7">
    <source>
        <dbReference type="ARBA" id="ARBA00023136"/>
    </source>
</evidence>
<comment type="function">
    <text evidence="9">Catalyzes the reversible hydration of carbon dioxide to form bicarbonate.</text>
</comment>
<feature type="binding site" evidence="11">
    <location>
        <position position="610"/>
    </location>
    <ligand>
        <name>Zn(2+)</name>
        <dbReference type="ChEBI" id="CHEBI:29105"/>
    </ligand>
</feature>
<dbReference type="GO" id="GO:0015976">
    <property type="term" value="P:carbon utilization"/>
    <property type="evidence" value="ECO:0007669"/>
    <property type="project" value="InterPro"/>
</dbReference>
<dbReference type="AlphaFoldDB" id="A0A919JQN2"/>
<organism evidence="14 15">
    <name type="scientific">Paractinoplanes rishiriensis</name>
    <dbReference type="NCBI Taxonomy" id="1050105"/>
    <lineage>
        <taxon>Bacteria</taxon>
        <taxon>Bacillati</taxon>
        <taxon>Actinomycetota</taxon>
        <taxon>Actinomycetes</taxon>
        <taxon>Micromonosporales</taxon>
        <taxon>Micromonosporaceae</taxon>
        <taxon>Paractinoplanes</taxon>
    </lineage>
</organism>
<evidence type="ECO:0000256" key="5">
    <source>
        <dbReference type="ARBA" id="ARBA00022833"/>
    </source>
</evidence>
<feature type="transmembrane region" description="Helical" evidence="12">
    <location>
        <begin position="37"/>
        <end position="58"/>
    </location>
</feature>
<feature type="transmembrane region" description="Helical" evidence="12">
    <location>
        <begin position="78"/>
        <end position="100"/>
    </location>
</feature>
<evidence type="ECO:0000313" key="14">
    <source>
        <dbReference type="EMBL" id="GIE93120.1"/>
    </source>
</evidence>
<evidence type="ECO:0000256" key="9">
    <source>
        <dbReference type="ARBA" id="ARBA00024993"/>
    </source>
</evidence>
<dbReference type="GO" id="GO:0016020">
    <property type="term" value="C:membrane"/>
    <property type="evidence" value="ECO:0007669"/>
    <property type="project" value="UniProtKB-SubCell"/>
</dbReference>
<dbReference type="SMART" id="SM00947">
    <property type="entry name" value="Pro_CA"/>
    <property type="match status" value="1"/>
</dbReference>
<dbReference type="InterPro" id="IPR011547">
    <property type="entry name" value="SLC26A/SulP_dom"/>
</dbReference>
<feature type="transmembrane region" description="Helical" evidence="12">
    <location>
        <begin position="230"/>
        <end position="252"/>
    </location>
</feature>
<dbReference type="EC" id="4.2.1.1" evidence="3"/>
<proteinExistence type="inferred from homology"/>
<dbReference type="GO" id="GO:0004089">
    <property type="term" value="F:carbonate dehydratase activity"/>
    <property type="evidence" value="ECO:0007669"/>
    <property type="project" value="UniProtKB-EC"/>
</dbReference>
<reference evidence="14" key="1">
    <citation type="submission" date="2021-01" db="EMBL/GenBank/DDBJ databases">
        <title>Whole genome shotgun sequence of Actinoplanes rishiriensis NBRC 108556.</title>
        <authorList>
            <person name="Komaki H."/>
            <person name="Tamura T."/>
        </authorList>
    </citation>
    <scope>NUCLEOTIDE SEQUENCE</scope>
    <source>
        <strain evidence="14">NBRC 108556</strain>
    </source>
</reference>
<keyword evidence="4 12" id="KW-0812">Transmembrane</keyword>
<evidence type="ECO:0000256" key="12">
    <source>
        <dbReference type="SAM" id="Phobius"/>
    </source>
</evidence>
<keyword evidence="15" id="KW-1185">Reference proteome</keyword>
<keyword evidence="8" id="KW-0456">Lyase</keyword>
<protein>
    <recommendedName>
        <fullName evidence="3">carbonic anhydrase</fullName>
        <ecNumber evidence="3">4.2.1.1</ecNumber>
    </recommendedName>
</protein>
<keyword evidence="7 12" id="KW-0472">Membrane</keyword>
<feature type="domain" description="SLC26A/SulP transporter" evidence="13">
    <location>
        <begin position="7"/>
        <end position="355"/>
    </location>
</feature>
<name>A0A919JQN2_9ACTN</name>
<feature type="transmembrane region" description="Helical" evidence="12">
    <location>
        <begin position="12"/>
        <end position="30"/>
    </location>
</feature>
<feature type="binding site" evidence="11">
    <location>
        <position position="550"/>
    </location>
    <ligand>
        <name>Zn(2+)</name>
        <dbReference type="ChEBI" id="CHEBI:29105"/>
    </ligand>
</feature>
<dbReference type="InterPro" id="IPR001765">
    <property type="entry name" value="Carbonic_anhydrase"/>
</dbReference>
<evidence type="ECO:0000259" key="13">
    <source>
        <dbReference type="Pfam" id="PF00916"/>
    </source>
</evidence>
<dbReference type="InterPro" id="IPR036874">
    <property type="entry name" value="Carbonic_anhydrase_sf"/>
</dbReference>
<accession>A0A919JQN2</accession>
<gene>
    <name evidence="14" type="ORF">Ari01nite_05850</name>
</gene>
<dbReference type="GO" id="GO:0055085">
    <property type="term" value="P:transmembrane transport"/>
    <property type="evidence" value="ECO:0007669"/>
    <property type="project" value="InterPro"/>
</dbReference>
<feature type="transmembrane region" description="Helical" evidence="12">
    <location>
        <begin position="330"/>
        <end position="349"/>
    </location>
</feature>
<evidence type="ECO:0000256" key="3">
    <source>
        <dbReference type="ARBA" id="ARBA00012925"/>
    </source>
</evidence>
<evidence type="ECO:0000256" key="6">
    <source>
        <dbReference type="ARBA" id="ARBA00022989"/>
    </source>
</evidence>
<sequence>MSVLRHLRRDLPASIVVFLVAIPLSLGIAAASGAPLLSGLIAAVVGGIVAGALSGAPLQVSGPAAGLTVIVAGTIAEFGLAGTAAVVAVAGLIQILLGVSRLGRAALALSPAVVHGMLAGIGLVIALSQVHVLLGGAPQSEAWHNLRDLPGQLAGPHSMSLLLGMIAITVLLVWPRYPKVAKVPAALVAVLAATLVAVVTDADVDRVGLPGAPLDELIRPAWPDAPLDQIALAVVTIALVASVESLLSAVAVDRMHDGPRARLNRELIAQGTGNTVSGLLGGLPITGVIVRSSANVAAGARTRASAILHGVWIAVFVLLCAGLLEAIPLSALAAVLVVVGLRLISLAQIRTYIRHRELPTYLVTAGGVVAVDLLTGVALGLAAAVLLMLSRLVRCEVRTARNADGEHEVTISGTLAFLCSGRVSRRLNALPPGERVTVELHLDYLDHGAFQVIEDWREAYTKAGGEVTVRETHDGWFSRATQGRLGAGKSLVRRLGSWTQWQDLDRQRRNAMEAGIREFERHVAPLVQPHLAGLARDGQRPEQLFITCADSRLVPNLITASGPGDLFCVRNVGNIVPPAGGPDSSVGAAVEFAVDVLAVRTITVCGHSGCGAVRALMSGGAVGDLGRWLSRSGVHFPDSADEQGCCTANVAQQLRNLMTYPAVRKAVEDGRLTLAGFYFDLASARMYEVDETAGVPRPVSADPADQVS</sequence>
<keyword evidence="11" id="KW-0479">Metal-binding</keyword>
<dbReference type="InterPro" id="IPR001902">
    <property type="entry name" value="SLC26A/SulP_fam"/>
</dbReference>
<dbReference type="EMBL" id="BOMV01000005">
    <property type="protein sequence ID" value="GIE93120.1"/>
    <property type="molecule type" value="Genomic_DNA"/>
</dbReference>
<feature type="binding site" evidence="11">
    <location>
        <position position="548"/>
    </location>
    <ligand>
        <name>Zn(2+)</name>
        <dbReference type="ChEBI" id="CHEBI:29105"/>
    </ligand>
</feature>
<feature type="transmembrane region" description="Helical" evidence="12">
    <location>
        <begin position="181"/>
        <end position="200"/>
    </location>
</feature>
<evidence type="ECO:0000256" key="8">
    <source>
        <dbReference type="ARBA" id="ARBA00023239"/>
    </source>
</evidence>
<dbReference type="Proteomes" id="UP000636960">
    <property type="component" value="Unassembled WGS sequence"/>
</dbReference>
<feature type="transmembrane region" description="Helical" evidence="12">
    <location>
        <begin position="306"/>
        <end position="324"/>
    </location>
</feature>
<dbReference type="RefSeq" id="WP_203778961.1">
    <property type="nucleotide sequence ID" value="NZ_BOMV01000005.1"/>
</dbReference>
<dbReference type="Pfam" id="PF00484">
    <property type="entry name" value="Pro_CA"/>
    <property type="match status" value="1"/>
</dbReference>
<dbReference type="Gene3D" id="3.40.1050.10">
    <property type="entry name" value="Carbonic anhydrase"/>
    <property type="match status" value="1"/>
</dbReference>
<dbReference type="InterPro" id="IPR015892">
    <property type="entry name" value="Carbonic_anhydrase_CS"/>
</dbReference>
<comment type="cofactor">
    <cofactor evidence="11">
        <name>Zn(2+)</name>
        <dbReference type="ChEBI" id="CHEBI:29105"/>
    </cofactor>
    <text evidence="11">Binds 1 zinc ion per subunit.</text>
</comment>
<feature type="transmembrane region" description="Helical" evidence="12">
    <location>
        <begin position="112"/>
        <end position="134"/>
    </location>
</feature>
<keyword evidence="5 11" id="KW-0862">Zinc</keyword>
<evidence type="ECO:0000256" key="4">
    <source>
        <dbReference type="ARBA" id="ARBA00022692"/>
    </source>
</evidence>
<evidence type="ECO:0000256" key="11">
    <source>
        <dbReference type="PIRSR" id="PIRSR601765-1"/>
    </source>
</evidence>
<dbReference type="Pfam" id="PF00916">
    <property type="entry name" value="Sulfate_transp"/>
    <property type="match status" value="1"/>
</dbReference>
<dbReference type="SUPFAM" id="SSF53056">
    <property type="entry name" value="beta-carbonic anhydrase, cab"/>
    <property type="match status" value="1"/>
</dbReference>
<comment type="catalytic activity">
    <reaction evidence="10">
        <text>hydrogencarbonate + H(+) = CO2 + H2O</text>
        <dbReference type="Rhea" id="RHEA:10748"/>
        <dbReference type="ChEBI" id="CHEBI:15377"/>
        <dbReference type="ChEBI" id="CHEBI:15378"/>
        <dbReference type="ChEBI" id="CHEBI:16526"/>
        <dbReference type="ChEBI" id="CHEBI:17544"/>
        <dbReference type="EC" id="4.2.1.1"/>
    </reaction>
</comment>
<keyword evidence="6 12" id="KW-1133">Transmembrane helix</keyword>
<evidence type="ECO:0000313" key="15">
    <source>
        <dbReference type="Proteomes" id="UP000636960"/>
    </source>
</evidence>
<evidence type="ECO:0000256" key="10">
    <source>
        <dbReference type="ARBA" id="ARBA00048348"/>
    </source>
</evidence>
<comment type="similarity">
    <text evidence="2">Belongs to the beta-class carbonic anhydrase family.</text>
</comment>